<gene>
    <name evidence="2" type="ORF">PPSIR1_35102</name>
</gene>
<dbReference type="RefSeq" id="WP_006971377.1">
    <property type="nucleotide sequence ID" value="NZ_ABCS01000019.1"/>
</dbReference>
<dbReference type="SUPFAM" id="SSF55298">
    <property type="entry name" value="YjgF-like"/>
    <property type="match status" value="1"/>
</dbReference>
<organism evidence="2 3">
    <name type="scientific">Plesiocystis pacifica SIR-1</name>
    <dbReference type="NCBI Taxonomy" id="391625"/>
    <lineage>
        <taxon>Bacteria</taxon>
        <taxon>Pseudomonadati</taxon>
        <taxon>Myxococcota</taxon>
        <taxon>Polyangia</taxon>
        <taxon>Nannocystales</taxon>
        <taxon>Nannocystaceae</taxon>
        <taxon>Plesiocystis</taxon>
    </lineage>
</organism>
<dbReference type="AlphaFoldDB" id="A6G3S8"/>
<dbReference type="InterPro" id="IPR035959">
    <property type="entry name" value="RutC-like_sf"/>
</dbReference>
<dbReference type="GO" id="GO:0019239">
    <property type="term" value="F:deaminase activity"/>
    <property type="evidence" value="ECO:0007669"/>
    <property type="project" value="TreeGrafter"/>
</dbReference>
<evidence type="ECO:0000256" key="1">
    <source>
        <dbReference type="ARBA" id="ARBA00010552"/>
    </source>
</evidence>
<protein>
    <submittedName>
        <fullName evidence="2">Endoribonuclease L-PSP</fullName>
    </submittedName>
</protein>
<name>A6G3S8_9BACT</name>
<dbReference type="eggNOG" id="COG0251">
    <property type="taxonomic scope" value="Bacteria"/>
</dbReference>
<dbReference type="InterPro" id="IPR006175">
    <property type="entry name" value="YjgF/YER057c/UK114"/>
</dbReference>
<dbReference type="GO" id="GO:0005829">
    <property type="term" value="C:cytosol"/>
    <property type="evidence" value="ECO:0007669"/>
    <property type="project" value="TreeGrafter"/>
</dbReference>
<proteinExistence type="inferred from homology"/>
<accession>A6G3S8</accession>
<keyword evidence="3" id="KW-1185">Reference proteome</keyword>
<dbReference type="PANTHER" id="PTHR11803">
    <property type="entry name" value="2-IMINOBUTANOATE/2-IMINOPROPANOATE DEAMINASE RIDA"/>
    <property type="match status" value="1"/>
</dbReference>
<dbReference type="PANTHER" id="PTHR11803:SF58">
    <property type="entry name" value="PROTEIN HMF1-RELATED"/>
    <property type="match status" value="1"/>
</dbReference>
<sequence length="135" mass="14573">MNTPIRRFNPPGLFDSSVNHHSQVSVVEPGELAFFSGQVAWRPDGTPPPDSHGEQTKIVMDHLRTCLDSVGATQDDIVALRVYVVDWTPDKSEAIFAPLADFLDGVEPSITGVGVQVLAGPKLLIEVEMVARVPG</sequence>
<comment type="caution">
    <text evidence="2">The sequence shown here is derived from an EMBL/GenBank/DDBJ whole genome shotgun (WGS) entry which is preliminary data.</text>
</comment>
<dbReference type="EMBL" id="ABCS01000019">
    <property type="protein sequence ID" value="EDM79465.1"/>
    <property type="molecule type" value="Genomic_DNA"/>
</dbReference>
<reference evidence="2 3" key="1">
    <citation type="submission" date="2007-06" db="EMBL/GenBank/DDBJ databases">
        <authorList>
            <person name="Shimkets L."/>
            <person name="Ferriera S."/>
            <person name="Johnson J."/>
            <person name="Kravitz S."/>
            <person name="Beeson K."/>
            <person name="Sutton G."/>
            <person name="Rogers Y.-H."/>
            <person name="Friedman R."/>
            <person name="Frazier M."/>
            <person name="Venter J.C."/>
        </authorList>
    </citation>
    <scope>NUCLEOTIDE SEQUENCE [LARGE SCALE GENOMIC DNA]</scope>
    <source>
        <strain evidence="2 3">SIR-1</strain>
    </source>
</reference>
<dbReference type="Pfam" id="PF01042">
    <property type="entry name" value="Ribonuc_L-PSP"/>
    <property type="match status" value="1"/>
</dbReference>
<dbReference type="STRING" id="391625.PPSIR1_35102"/>
<dbReference type="CDD" id="cd00448">
    <property type="entry name" value="YjgF_YER057c_UK114_family"/>
    <property type="match status" value="1"/>
</dbReference>
<comment type="similarity">
    <text evidence="1">Belongs to the RutC family.</text>
</comment>
<dbReference type="OrthoDB" id="5520786at2"/>
<evidence type="ECO:0000313" key="2">
    <source>
        <dbReference type="EMBL" id="EDM79465.1"/>
    </source>
</evidence>
<dbReference type="Gene3D" id="3.30.1330.40">
    <property type="entry name" value="RutC-like"/>
    <property type="match status" value="1"/>
</dbReference>
<dbReference type="Proteomes" id="UP000005801">
    <property type="component" value="Unassembled WGS sequence"/>
</dbReference>
<evidence type="ECO:0000313" key="3">
    <source>
        <dbReference type="Proteomes" id="UP000005801"/>
    </source>
</evidence>